<keyword evidence="4" id="KW-0256">Endoplasmic reticulum</keyword>
<evidence type="ECO:0000313" key="10">
    <source>
        <dbReference type="Proteomes" id="UP000613160"/>
    </source>
</evidence>
<dbReference type="GO" id="GO:0006629">
    <property type="term" value="P:lipid metabolic process"/>
    <property type="evidence" value="ECO:0007669"/>
    <property type="project" value="TreeGrafter"/>
</dbReference>
<dbReference type="Pfam" id="PF07787">
    <property type="entry name" value="TMEM43"/>
    <property type="match status" value="1"/>
</dbReference>
<keyword evidence="10" id="KW-1185">Reference proteome</keyword>
<dbReference type="PANTHER" id="PTHR13416">
    <property type="match status" value="1"/>
</dbReference>
<proteinExistence type="predicted"/>
<evidence type="ECO:0000256" key="5">
    <source>
        <dbReference type="ARBA" id="ARBA00022989"/>
    </source>
</evidence>
<evidence type="ECO:0000256" key="6">
    <source>
        <dbReference type="ARBA" id="ARBA00023136"/>
    </source>
</evidence>
<dbReference type="Proteomes" id="UP000613160">
    <property type="component" value="Unassembled WGS sequence"/>
</dbReference>
<dbReference type="EMBL" id="BMJJ01000004">
    <property type="protein sequence ID" value="GGD18217.1"/>
    <property type="molecule type" value="Genomic_DNA"/>
</dbReference>
<feature type="transmembrane region" description="Helical" evidence="8">
    <location>
        <begin position="363"/>
        <end position="382"/>
    </location>
</feature>
<dbReference type="GO" id="GO:0071763">
    <property type="term" value="P:nuclear membrane organization"/>
    <property type="evidence" value="ECO:0007669"/>
    <property type="project" value="TreeGrafter"/>
</dbReference>
<keyword evidence="6 8" id="KW-0472">Membrane</keyword>
<gene>
    <name evidence="9" type="ORF">GCM10011335_21380</name>
</gene>
<dbReference type="InterPro" id="IPR012430">
    <property type="entry name" value="TMEM43_fam"/>
</dbReference>
<accession>A0A916XWR0</accession>
<evidence type="ECO:0000256" key="7">
    <source>
        <dbReference type="SAM" id="MobiDB-lite"/>
    </source>
</evidence>
<comment type="caution">
    <text evidence="9">The sequence shown here is derived from an EMBL/GenBank/DDBJ whole genome shotgun (WGS) entry which is preliminary data.</text>
</comment>
<reference evidence="9" key="1">
    <citation type="journal article" date="2014" name="Int. J. Syst. Evol. Microbiol.">
        <title>Complete genome sequence of Corynebacterium casei LMG S-19264T (=DSM 44701T), isolated from a smear-ripened cheese.</title>
        <authorList>
            <consortium name="US DOE Joint Genome Institute (JGI-PGF)"/>
            <person name="Walter F."/>
            <person name="Albersmeier A."/>
            <person name="Kalinowski J."/>
            <person name="Ruckert C."/>
        </authorList>
    </citation>
    <scope>NUCLEOTIDE SEQUENCE</scope>
    <source>
        <strain evidence="9">CGMCC 1.15493</strain>
    </source>
</reference>
<evidence type="ECO:0000256" key="3">
    <source>
        <dbReference type="ARBA" id="ARBA00022692"/>
    </source>
</evidence>
<reference evidence="9" key="2">
    <citation type="submission" date="2020-09" db="EMBL/GenBank/DDBJ databases">
        <authorList>
            <person name="Sun Q."/>
            <person name="Zhou Y."/>
        </authorList>
    </citation>
    <scope>NUCLEOTIDE SEQUENCE</scope>
    <source>
        <strain evidence="9">CGMCC 1.15493</strain>
    </source>
</reference>
<feature type="transmembrane region" description="Helical" evidence="8">
    <location>
        <begin position="295"/>
        <end position="316"/>
    </location>
</feature>
<evidence type="ECO:0000256" key="4">
    <source>
        <dbReference type="ARBA" id="ARBA00022824"/>
    </source>
</evidence>
<feature type="region of interest" description="Disordered" evidence="7">
    <location>
        <begin position="148"/>
        <end position="170"/>
    </location>
</feature>
<comment type="subcellular location">
    <subcellularLocation>
        <location evidence="1">Endomembrane system</location>
        <topology evidence="1">Multi-pass membrane protein</topology>
    </subcellularLocation>
    <subcellularLocation>
        <location evidence="2">Endoplasmic reticulum membrane</location>
    </subcellularLocation>
</comment>
<keyword evidence="5 8" id="KW-1133">Transmembrane helix</keyword>
<feature type="transmembrane region" description="Helical" evidence="8">
    <location>
        <begin position="20"/>
        <end position="43"/>
    </location>
</feature>
<keyword evidence="3 8" id="KW-0812">Transmembrane</keyword>
<name>A0A916XWR0_9HYPH</name>
<evidence type="ECO:0000256" key="2">
    <source>
        <dbReference type="ARBA" id="ARBA00004586"/>
    </source>
</evidence>
<dbReference type="RefSeq" id="WP_188850586.1">
    <property type="nucleotide sequence ID" value="NZ_BMJJ01000004.1"/>
</dbReference>
<evidence type="ECO:0000256" key="8">
    <source>
        <dbReference type="SAM" id="Phobius"/>
    </source>
</evidence>
<evidence type="ECO:0008006" key="11">
    <source>
        <dbReference type="Google" id="ProtNLM"/>
    </source>
</evidence>
<sequence length="399" mass="41545">MSNSTDSVTEVTSVSWFRRIFQSVAGVLVGIVLVLIVIGVLFWNEGRAVVTAQSLSEGQSTVVSIDPATVQAANEGKLVYAQGDAVVADPLVDPLLGVEAAGIRLQRQVEMFQWKESSKSETRTKLGGGEETVTTYTYARDWAEGPIDSSEFHAPAGHENPEMPLGSDSIQAPAAAFGGFTLGDEVLSQVSGDEPVALSADAGEQIEAALAETGRPVTVALGRIFVGENANAPALGDLRISYTKVPAGPLSLIAQQSGDSFTAYQTQAGDRLLLVDSGAVSLDKMFADAQSANVVITWIVRLVGLVLLFIGFALVTKPISVVASVVPLLGDLVGLGTGLIAFVAATVTGGVTIAIAWFFYRPLLALLILAVTAAIVFGIVALRRRRLAAGALPSGARPA</sequence>
<evidence type="ECO:0000256" key="1">
    <source>
        <dbReference type="ARBA" id="ARBA00004127"/>
    </source>
</evidence>
<dbReference type="GO" id="GO:0012505">
    <property type="term" value="C:endomembrane system"/>
    <property type="evidence" value="ECO:0007669"/>
    <property type="project" value="UniProtKB-SubCell"/>
</dbReference>
<dbReference type="AlphaFoldDB" id="A0A916XWR0"/>
<dbReference type="PANTHER" id="PTHR13416:SF2">
    <property type="entry name" value="TRANSMEMBRANE PROTEIN 43"/>
    <property type="match status" value="1"/>
</dbReference>
<evidence type="ECO:0000313" key="9">
    <source>
        <dbReference type="EMBL" id="GGD18217.1"/>
    </source>
</evidence>
<organism evidence="9 10">
    <name type="scientific">Aureimonas glaciei</name>
    <dbReference type="NCBI Taxonomy" id="1776957"/>
    <lineage>
        <taxon>Bacteria</taxon>
        <taxon>Pseudomonadati</taxon>
        <taxon>Pseudomonadota</taxon>
        <taxon>Alphaproteobacteria</taxon>
        <taxon>Hyphomicrobiales</taxon>
        <taxon>Aurantimonadaceae</taxon>
        <taxon>Aureimonas</taxon>
    </lineage>
</organism>
<feature type="transmembrane region" description="Helical" evidence="8">
    <location>
        <begin position="328"/>
        <end position="357"/>
    </location>
</feature>
<protein>
    <recommendedName>
        <fullName evidence="11">Transmembrane protein</fullName>
    </recommendedName>
</protein>